<proteinExistence type="inferred from homology"/>
<evidence type="ECO:0000256" key="2">
    <source>
        <dbReference type="RuleBase" id="RU003634"/>
    </source>
</evidence>
<keyword evidence="1 2" id="KW-0808">Transferase</keyword>
<dbReference type="PRINTS" id="PR00101">
    <property type="entry name" value="ATCASE"/>
</dbReference>
<dbReference type="InterPro" id="IPR006130">
    <property type="entry name" value="Asp/Orn_carbamoylTrfase"/>
</dbReference>
<feature type="domain" description="Aspartate/ornithine carbamoyltransferase Asp/Orn-binding" evidence="3">
    <location>
        <begin position="142"/>
        <end position="277"/>
    </location>
</feature>
<gene>
    <name evidence="5" type="ORF">ACFSC9_05270</name>
</gene>
<dbReference type="RefSeq" id="WP_347324570.1">
    <property type="nucleotide sequence ID" value="NZ_JBCGUH010000003.1"/>
</dbReference>
<accession>A0ABW4RF54</accession>
<keyword evidence="6" id="KW-1185">Reference proteome</keyword>
<comment type="similarity">
    <text evidence="2">Belongs to the aspartate/ornithine carbamoyltransferase superfamily.</text>
</comment>
<sequence length="283" mass="32362">MHLLDINELSSSQITDIFNLTDKLQQSGDQPLLHGKTVILFFPESSLRTRITFEKGIKQLGGESILFPPETLDRREELIDTINYIQNWADAIVVRHADFSKVVEMSEHARIPIINAMTSVNHPCEILTDLYSIREQRSDYTELTYTFIGPASNISRSWADIASVMNLDFHHVSVPGQAFAEPSSNYTFHTELEEVLPYSDVILTDSLPNEFRTEEYIRRYGITLARMQLTKPGSMLNPCPPFFREEEVSRDAIDSDYFVGHAFKKNLIYVQQAILLYCLSVSC</sequence>
<reference evidence="6" key="1">
    <citation type="journal article" date="2019" name="Int. J. Syst. Evol. Microbiol.">
        <title>The Global Catalogue of Microorganisms (GCM) 10K type strain sequencing project: providing services to taxonomists for standard genome sequencing and annotation.</title>
        <authorList>
            <consortium name="The Broad Institute Genomics Platform"/>
            <consortium name="The Broad Institute Genome Sequencing Center for Infectious Disease"/>
            <person name="Wu L."/>
            <person name="Ma J."/>
        </authorList>
    </citation>
    <scope>NUCLEOTIDE SEQUENCE [LARGE SCALE GENOMIC DNA]</scope>
    <source>
        <strain evidence="6">CCUG 54950</strain>
    </source>
</reference>
<dbReference type="PANTHER" id="PTHR45753:SF3">
    <property type="entry name" value="ORNITHINE TRANSCARBAMYLASE, MITOCHONDRIAL"/>
    <property type="match status" value="1"/>
</dbReference>
<dbReference type="EMBL" id="JBHUEH010000010">
    <property type="protein sequence ID" value="MFD1884931.1"/>
    <property type="molecule type" value="Genomic_DNA"/>
</dbReference>
<dbReference type="Pfam" id="PF02729">
    <property type="entry name" value="OTCace_N"/>
    <property type="match status" value="1"/>
</dbReference>
<dbReference type="SUPFAM" id="SSF53671">
    <property type="entry name" value="Aspartate/ornithine carbamoyltransferase"/>
    <property type="match status" value="1"/>
</dbReference>
<evidence type="ECO:0000256" key="1">
    <source>
        <dbReference type="ARBA" id="ARBA00022679"/>
    </source>
</evidence>
<dbReference type="PANTHER" id="PTHR45753">
    <property type="entry name" value="ORNITHINE CARBAMOYLTRANSFERASE, MITOCHONDRIAL"/>
    <property type="match status" value="1"/>
</dbReference>
<dbReference type="Proteomes" id="UP001597233">
    <property type="component" value="Unassembled WGS sequence"/>
</dbReference>
<feature type="domain" description="Aspartate/ornithine carbamoyltransferase carbamoyl-P binding" evidence="4">
    <location>
        <begin position="2"/>
        <end position="135"/>
    </location>
</feature>
<comment type="caution">
    <text evidence="5">The sequence shown here is derived from an EMBL/GenBank/DDBJ whole genome shotgun (WGS) entry which is preliminary data.</text>
</comment>
<evidence type="ECO:0000259" key="3">
    <source>
        <dbReference type="Pfam" id="PF00185"/>
    </source>
</evidence>
<organism evidence="5 6">
    <name type="scientific">Paenibacillus wenxiniae</name>
    <dbReference type="NCBI Taxonomy" id="1636843"/>
    <lineage>
        <taxon>Bacteria</taxon>
        <taxon>Bacillati</taxon>
        <taxon>Bacillota</taxon>
        <taxon>Bacilli</taxon>
        <taxon>Bacillales</taxon>
        <taxon>Paenibacillaceae</taxon>
        <taxon>Paenibacillus</taxon>
    </lineage>
</organism>
<dbReference type="InterPro" id="IPR006132">
    <property type="entry name" value="Asp/Orn_carbamoyltranf_P-bd"/>
</dbReference>
<evidence type="ECO:0000313" key="6">
    <source>
        <dbReference type="Proteomes" id="UP001597233"/>
    </source>
</evidence>
<dbReference type="PRINTS" id="PR00100">
    <property type="entry name" value="AOTCASE"/>
</dbReference>
<dbReference type="Gene3D" id="3.40.50.1370">
    <property type="entry name" value="Aspartate/ornithine carbamoyltransferase"/>
    <property type="match status" value="2"/>
</dbReference>
<protein>
    <submittedName>
        <fullName evidence="5">Ornithine carbamoyltransferase</fullName>
    </submittedName>
</protein>
<name>A0ABW4RF54_9BACL</name>
<dbReference type="InterPro" id="IPR006131">
    <property type="entry name" value="Asp_carbamoyltransf_Asp/Orn-bd"/>
</dbReference>
<evidence type="ECO:0000313" key="5">
    <source>
        <dbReference type="EMBL" id="MFD1884931.1"/>
    </source>
</evidence>
<evidence type="ECO:0000259" key="4">
    <source>
        <dbReference type="Pfam" id="PF02729"/>
    </source>
</evidence>
<dbReference type="Pfam" id="PF00185">
    <property type="entry name" value="OTCace"/>
    <property type="match status" value="1"/>
</dbReference>
<dbReference type="InterPro" id="IPR036901">
    <property type="entry name" value="Asp/Orn_carbamoylTrfase_sf"/>
</dbReference>